<keyword evidence="1" id="KW-1185">Reference proteome</keyword>
<sequence>MHEYAPDFRAINFYVCRRMQRLKANIAREEGLKLLHETVNKAFFSTSLTNAHFGAAIHLISTANHILGQGASNNAIRLPRIILVSQRLVVSCSSIRKIFGEREHIGCQHMWCDQIAGRVKLPAPVVNNVKNDVYCCSLSTYVIRPNSEASETSGSSP</sequence>
<organism evidence="1 2">
    <name type="scientific">Ditylenchus dipsaci</name>
    <dbReference type="NCBI Taxonomy" id="166011"/>
    <lineage>
        <taxon>Eukaryota</taxon>
        <taxon>Metazoa</taxon>
        <taxon>Ecdysozoa</taxon>
        <taxon>Nematoda</taxon>
        <taxon>Chromadorea</taxon>
        <taxon>Rhabditida</taxon>
        <taxon>Tylenchina</taxon>
        <taxon>Tylenchomorpha</taxon>
        <taxon>Sphaerularioidea</taxon>
        <taxon>Anguinidae</taxon>
        <taxon>Anguininae</taxon>
        <taxon>Ditylenchus</taxon>
    </lineage>
</organism>
<dbReference type="Proteomes" id="UP000887574">
    <property type="component" value="Unplaced"/>
</dbReference>
<reference evidence="2" key="1">
    <citation type="submission" date="2022-11" db="UniProtKB">
        <authorList>
            <consortium name="WormBaseParasite"/>
        </authorList>
    </citation>
    <scope>IDENTIFICATION</scope>
</reference>
<name>A0A915E0I8_9BILA</name>
<proteinExistence type="predicted"/>
<evidence type="ECO:0000313" key="1">
    <source>
        <dbReference type="Proteomes" id="UP000887574"/>
    </source>
</evidence>
<dbReference type="WBParaSite" id="jg2490">
    <property type="protein sequence ID" value="jg2490"/>
    <property type="gene ID" value="jg2490"/>
</dbReference>
<accession>A0A915E0I8</accession>
<evidence type="ECO:0000313" key="2">
    <source>
        <dbReference type="WBParaSite" id="jg2490"/>
    </source>
</evidence>
<protein>
    <submittedName>
        <fullName evidence="2">Uncharacterized protein</fullName>
    </submittedName>
</protein>
<dbReference type="AlphaFoldDB" id="A0A915E0I8"/>